<reference evidence="3 4" key="1">
    <citation type="submission" date="2023-03" db="EMBL/GenBank/DDBJ databases">
        <title>YIM 133296 draft genome.</title>
        <authorList>
            <person name="Xiong L."/>
        </authorList>
    </citation>
    <scope>NUCLEOTIDE SEQUENCE [LARGE SCALE GENOMIC DNA]</scope>
    <source>
        <strain evidence="3 4">YIM 133296</strain>
    </source>
</reference>
<evidence type="ECO:0000259" key="2">
    <source>
        <dbReference type="Pfam" id="PF04296"/>
    </source>
</evidence>
<protein>
    <submittedName>
        <fullName evidence="3">YlxR family protein</fullName>
    </submittedName>
</protein>
<feature type="domain" description="YlxR" evidence="2">
    <location>
        <begin position="18"/>
        <end position="90"/>
    </location>
</feature>
<sequence length="104" mass="11429">MTGHLRTDRQSPSHAGRRTCVGCRRRDDRSALLRVVARAAQEPDTATVAVVPDVEERRPGRGAWIHPTADCFEQAVRRRAFGRALRVSAPLDLSAVRGEVGSTQ</sequence>
<dbReference type="PANTHER" id="PTHR34215:SF1">
    <property type="entry name" value="YLXR DOMAIN-CONTAINING PROTEIN"/>
    <property type="match status" value="1"/>
</dbReference>
<proteinExistence type="predicted"/>
<dbReference type="SUPFAM" id="SSF64376">
    <property type="entry name" value="YlxR-like"/>
    <property type="match status" value="1"/>
</dbReference>
<feature type="compositionally biased region" description="Basic and acidic residues" evidence="1">
    <location>
        <begin position="1"/>
        <end position="11"/>
    </location>
</feature>
<keyword evidence="4" id="KW-1185">Reference proteome</keyword>
<dbReference type="InterPro" id="IPR035931">
    <property type="entry name" value="YlxR-like_sf"/>
</dbReference>
<gene>
    <name evidence="3" type="ORF">P4R38_03425</name>
</gene>
<dbReference type="InterPro" id="IPR037465">
    <property type="entry name" value="YlxR"/>
</dbReference>
<dbReference type="Pfam" id="PF04296">
    <property type="entry name" value="YlxR"/>
    <property type="match status" value="1"/>
</dbReference>
<accession>A0ABT6C2W7</accession>
<dbReference type="PANTHER" id="PTHR34215">
    <property type="entry name" value="BLL0784 PROTEIN"/>
    <property type="match status" value="1"/>
</dbReference>
<comment type="caution">
    <text evidence="3">The sequence shown here is derived from an EMBL/GenBank/DDBJ whole genome shotgun (WGS) entry which is preliminary data.</text>
</comment>
<evidence type="ECO:0000313" key="3">
    <source>
        <dbReference type="EMBL" id="MDF8263299.1"/>
    </source>
</evidence>
<organism evidence="3 4">
    <name type="scientific">Luteipulveratus flavus</name>
    <dbReference type="NCBI Taxonomy" id="3031728"/>
    <lineage>
        <taxon>Bacteria</taxon>
        <taxon>Bacillati</taxon>
        <taxon>Actinomycetota</taxon>
        <taxon>Actinomycetes</taxon>
        <taxon>Micrococcales</taxon>
        <taxon>Dermacoccaceae</taxon>
        <taxon>Luteipulveratus</taxon>
    </lineage>
</organism>
<dbReference type="RefSeq" id="WP_277191061.1">
    <property type="nucleotide sequence ID" value="NZ_JAROAV010000010.1"/>
</dbReference>
<name>A0ABT6C2W7_9MICO</name>
<dbReference type="InterPro" id="IPR007393">
    <property type="entry name" value="YlxR_dom"/>
</dbReference>
<dbReference type="EMBL" id="JAROAV010000010">
    <property type="protein sequence ID" value="MDF8263299.1"/>
    <property type="molecule type" value="Genomic_DNA"/>
</dbReference>
<evidence type="ECO:0000313" key="4">
    <source>
        <dbReference type="Proteomes" id="UP001528912"/>
    </source>
</evidence>
<dbReference type="Gene3D" id="3.30.1230.10">
    <property type="entry name" value="YlxR-like"/>
    <property type="match status" value="1"/>
</dbReference>
<feature type="region of interest" description="Disordered" evidence="1">
    <location>
        <begin position="1"/>
        <end position="20"/>
    </location>
</feature>
<evidence type="ECO:0000256" key="1">
    <source>
        <dbReference type="SAM" id="MobiDB-lite"/>
    </source>
</evidence>
<dbReference type="Proteomes" id="UP001528912">
    <property type="component" value="Unassembled WGS sequence"/>
</dbReference>